<dbReference type="PANTHER" id="PTHR43798:SF33">
    <property type="entry name" value="HYDROLASE, PUTATIVE (AFU_ORTHOLOGUE AFUA_2G14860)-RELATED"/>
    <property type="match status" value="1"/>
</dbReference>
<keyword evidence="1" id="KW-1133">Transmembrane helix</keyword>
<accession>A0A550CP61</accession>
<proteinExistence type="predicted"/>
<evidence type="ECO:0000313" key="3">
    <source>
        <dbReference type="EMBL" id="TRM66529.1"/>
    </source>
</evidence>
<dbReference type="InterPro" id="IPR000073">
    <property type="entry name" value="AB_hydrolase_1"/>
</dbReference>
<dbReference type="EMBL" id="VDMD01000003">
    <property type="protein sequence ID" value="TRM66529.1"/>
    <property type="molecule type" value="Genomic_DNA"/>
</dbReference>
<dbReference type="Gene3D" id="3.40.50.1820">
    <property type="entry name" value="alpha/beta hydrolase"/>
    <property type="match status" value="1"/>
</dbReference>
<dbReference type="STRING" id="97359.A0A550CP61"/>
<dbReference type="InterPro" id="IPR029058">
    <property type="entry name" value="AB_hydrolase_fold"/>
</dbReference>
<dbReference type="Pfam" id="PF12697">
    <property type="entry name" value="Abhydrolase_6"/>
    <property type="match status" value="1"/>
</dbReference>
<sequence length="280" mass="30410">MVSQYVTSSDGAQIYCEAYGNASKPALVVVAGYTLSLIVFVEKQLELQKDLHLVLYDMRGHRRSAMPETIEGHASKLYVDDFEAVCDAFKLRKPVFGGWSLGAGTNITDICDHLGADILGGIILIGGIPFISALLPGLSDRSDVKKTRQTTVGFNNALFLDPESVSYFTRLAWMGCFLPQPPEAGRTVATRTPHEAKIFAAGKTGLKVMCLYGEQDAATRGMAVVEVLRPHFPHLKVVGVDQAGHSVFYEKPVEMNKALLDFVRACDPSVAPDRSACTAQ</sequence>
<name>A0A550CP61_9AGAR</name>
<organism evidence="3 4">
    <name type="scientific">Schizophyllum amplum</name>
    <dbReference type="NCBI Taxonomy" id="97359"/>
    <lineage>
        <taxon>Eukaryota</taxon>
        <taxon>Fungi</taxon>
        <taxon>Dikarya</taxon>
        <taxon>Basidiomycota</taxon>
        <taxon>Agaricomycotina</taxon>
        <taxon>Agaricomycetes</taxon>
        <taxon>Agaricomycetidae</taxon>
        <taxon>Agaricales</taxon>
        <taxon>Schizophyllaceae</taxon>
        <taxon>Schizophyllum</taxon>
    </lineage>
</organism>
<comment type="caution">
    <text evidence="3">The sequence shown here is derived from an EMBL/GenBank/DDBJ whole genome shotgun (WGS) entry which is preliminary data.</text>
</comment>
<reference evidence="3 4" key="1">
    <citation type="journal article" date="2019" name="New Phytol.">
        <title>Comparative genomics reveals unique wood-decay strategies and fruiting body development in the Schizophyllaceae.</title>
        <authorList>
            <person name="Almasi E."/>
            <person name="Sahu N."/>
            <person name="Krizsan K."/>
            <person name="Balint B."/>
            <person name="Kovacs G.M."/>
            <person name="Kiss B."/>
            <person name="Cseklye J."/>
            <person name="Drula E."/>
            <person name="Henrissat B."/>
            <person name="Nagy I."/>
            <person name="Chovatia M."/>
            <person name="Adam C."/>
            <person name="LaButti K."/>
            <person name="Lipzen A."/>
            <person name="Riley R."/>
            <person name="Grigoriev I.V."/>
            <person name="Nagy L.G."/>
        </authorList>
    </citation>
    <scope>NUCLEOTIDE SEQUENCE [LARGE SCALE GENOMIC DNA]</scope>
    <source>
        <strain evidence="3 4">NL-1724</strain>
    </source>
</reference>
<dbReference type="PANTHER" id="PTHR43798">
    <property type="entry name" value="MONOACYLGLYCEROL LIPASE"/>
    <property type="match status" value="1"/>
</dbReference>
<protein>
    <submittedName>
        <fullName evidence="3">Alpha/Beta hydrolase protein</fullName>
    </submittedName>
</protein>
<dbReference type="InterPro" id="IPR050266">
    <property type="entry name" value="AB_hydrolase_sf"/>
</dbReference>
<keyword evidence="1" id="KW-0812">Transmembrane</keyword>
<evidence type="ECO:0000313" key="4">
    <source>
        <dbReference type="Proteomes" id="UP000320762"/>
    </source>
</evidence>
<keyword evidence="4" id="KW-1185">Reference proteome</keyword>
<keyword evidence="3" id="KW-0378">Hydrolase</keyword>
<feature type="transmembrane region" description="Helical" evidence="1">
    <location>
        <begin position="118"/>
        <end position="138"/>
    </location>
</feature>
<dbReference type="Proteomes" id="UP000320762">
    <property type="component" value="Unassembled WGS sequence"/>
</dbReference>
<evidence type="ECO:0000259" key="2">
    <source>
        <dbReference type="Pfam" id="PF12697"/>
    </source>
</evidence>
<feature type="domain" description="AB hydrolase-1" evidence="2">
    <location>
        <begin position="44"/>
        <end position="256"/>
    </location>
</feature>
<dbReference type="GO" id="GO:0016787">
    <property type="term" value="F:hydrolase activity"/>
    <property type="evidence" value="ECO:0007669"/>
    <property type="project" value="UniProtKB-KW"/>
</dbReference>
<dbReference type="AlphaFoldDB" id="A0A550CP61"/>
<evidence type="ECO:0000256" key="1">
    <source>
        <dbReference type="SAM" id="Phobius"/>
    </source>
</evidence>
<keyword evidence="1" id="KW-0472">Membrane</keyword>
<dbReference type="GO" id="GO:0016020">
    <property type="term" value="C:membrane"/>
    <property type="evidence" value="ECO:0007669"/>
    <property type="project" value="TreeGrafter"/>
</dbReference>
<gene>
    <name evidence="3" type="ORF">BD626DRAFT_482942</name>
</gene>
<dbReference type="SUPFAM" id="SSF53474">
    <property type="entry name" value="alpha/beta-Hydrolases"/>
    <property type="match status" value="1"/>
</dbReference>
<dbReference type="OrthoDB" id="408373at2759"/>